<dbReference type="EMBL" id="CAADEZ010000427">
    <property type="protein sequence ID" value="VFJ66831.1"/>
    <property type="molecule type" value="Genomic_DNA"/>
</dbReference>
<dbReference type="AlphaFoldDB" id="A0A450THW5"/>
<protein>
    <submittedName>
        <fullName evidence="1">Uncharacterized protein</fullName>
    </submittedName>
</protein>
<accession>A0A450THW5</accession>
<proteinExistence type="predicted"/>
<evidence type="ECO:0000313" key="2">
    <source>
        <dbReference type="EMBL" id="VFJ67203.1"/>
    </source>
</evidence>
<name>A0A450THW5_9GAMM</name>
<reference evidence="1" key="1">
    <citation type="submission" date="2019-02" db="EMBL/GenBank/DDBJ databases">
        <authorList>
            <person name="Gruber-Vodicka R. H."/>
            <person name="Seah K. B. B."/>
        </authorList>
    </citation>
    <scope>NUCLEOTIDE SEQUENCE</scope>
    <source>
        <strain evidence="1">BECK_BZ163</strain>
        <strain evidence="3">BECK_BZ164</strain>
        <strain evidence="2">BECK_BZ165</strain>
    </source>
</reference>
<sequence>MPNLYAWNTARAGFVAYPNVREARLFHPTKGRQFFGLFDKPLLQQENAPGRIFLLGERAAFRSNP</sequence>
<organism evidence="1">
    <name type="scientific">Candidatus Kentrum sp. FM</name>
    <dbReference type="NCBI Taxonomy" id="2126340"/>
    <lineage>
        <taxon>Bacteria</taxon>
        <taxon>Pseudomonadati</taxon>
        <taxon>Pseudomonadota</taxon>
        <taxon>Gammaproteobacteria</taxon>
        <taxon>Candidatus Kentrum</taxon>
    </lineage>
</organism>
<evidence type="ECO:0000313" key="1">
    <source>
        <dbReference type="EMBL" id="VFJ66831.1"/>
    </source>
</evidence>
<gene>
    <name evidence="1" type="ORF">BECKFM1743A_GA0114220_104274</name>
    <name evidence="3" type="ORF">BECKFM1743B_GA0114221_104414</name>
    <name evidence="2" type="ORF">BECKFM1743C_GA0114222_104474</name>
</gene>
<dbReference type="EMBL" id="CAADFA010000447">
    <property type="protein sequence ID" value="VFJ67203.1"/>
    <property type="molecule type" value="Genomic_DNA"/>
</dbReference>
<evidence type="ECO:0000313" key="3">
    <source>
        <dbReference type="EMBL" id="VFK16765.1"/>
    </source>
</evidence>
<dbReference type="EMBL" id="CAADFL010000441">
    <property type="protein sequence ID" value="VFK16765.1"/>
    <property type="molecule type" value="Genomic_DNA"/>
</dbReference>